<dbReference type="Gene3D" id="3.40.190.290">
    <property type="match status" value="1"/>
</dbReference>
<evidence type="ECO:0000256" key="2">
    <source>
        <dbReference type="ARBA" id="ARBA00023015"/>
    </source>
</evidence>
<dbReference type="SUPFAM" id="SSF53850">
    <property type="entry name" value="Periplasmic binding protein-like II"/>
    <property type="match status" value="1"/>
</dbReference>
<feature type="domain" description="HTH lysR-type" evidence="5">
    <location>
        <begin position="9"/>
        <end position="60"/>
    </location>
</feature>
<organism evidence="6 7">
    <name type="scientific">Candidatus Acetatifactor stercoripullorum</name>
    <dbReference type="NCBI Taxonomy" id="2838414"/>
    <lineage>
        <taxon>Bacteria</taxon>
        <taxon>Bacillati</taxon>
        <taxon>Bacillota</taxon>
        <taxon>Clostridia</taxon>
        <taxon>Lachnospirales</taxon>
        <taxon>Lachnospiraceae</taxon>
        <taxon>Acetatifactor</taxon>
    </lineage>
</organism>
<dbReference type="Proteomes" id="UP000824265">
    <property type="component" value="Unassembled WGS sequence"/>
</dbReference>
<evidence type="ECO:0000259" key="5">
    <source>
        <dbReference type="PROSITE" id="PS50931"/>
    </source>
</evidence>
<reference evidence="6" key="2">
    <citation type="submission" date="2021-04" db="EMBL/GenBank/DDBJ databases">
        <authorList>
            <person name="Gilroy R."/>
        </authorList>
    </citation>
    <scope>NUCLEOTIDE SEQUENCE</scope>
    <source>
        <strain evidence="6">CHK195-6426</strain>
    </source>
</reference>
<dbReference type="AlphaFoldDB" id="A0A9D1R8H9"/>
<evidence type="ECO:0000256" key="3">
    <source>
        <dbReference type="ARBA" id="ARBA00023125"/>
    </source>
</evidence>
<proteinExistence type="inferred from homology"/>
<dbReference type="Pfam" id="PF00126">
    <property type="entry name" value="HTH_1"/>
    <property type="match status" value="1"/>
</dbReference>
<evidence type="ECO:0000256" key="1">
    <source>
        <dbReference type="ARBA" id="ARBA00009437"/>
    </source>
</evidence>
<dbReference type="Pfam" id="PF03466">
    <property type="entry name" value="LysR_substrate"/>
    <property type="match status" value="1"/>
</dbReference>
<dbReference type="SUPFAM" id="SSF46785">
    <property type="entry name" value="Winged helix' DNA-binding domain"/>
    <property type="match status" value="1"/>
</dbReference>
<evidence type="ECO:0000313" key="7">
    <source>
        <dbReference type="Proteomes" id="UP000824265"/>
    </source>
</evidence>
<keyword evidence="2" id="KW-0805">Transcription regulation</keyword>
<dbReference type="InterPro" id="IPR036390">
    <property type="entry name" value="WH_DNA-bd_sf"/>
</dbReference>
<protein>
    <submittedName>
        <fullName evidence="6">LysR family transcriptional regulator</fullName>
    </submittedName>
</protein>
<dbReference type="FunFam" id="1.10.10.10:FF:000001">
    <property type="entry name" value="LysR family transcriptional regulator"/>
    <property type="match status" value="1"/>
</dbReference>
<dbReference type="InterPro" id="IPR000847">
    <property type="entry name" value="LysR_HTH_N"/>
</dbReference>
<keyword evidence="4" id="KW-0804">Transcription</keyword>
<dbReference type="PANTHER" id="PTHR30126">
    <property type="entry name" value="HTH-TYPE TRANSCRIPTIONAL REGULATOR"/>
    <property type="match status" value="1"/>
</dbReference>
<comment type="caution">
    <text evidence="6">The sequence shown here is derived from an EMBL/GenBank/DDBJ whole genome shotgun (WGS) entry which is preliminary data.</text>
</comment>
<dbReference type="GO" id="GO:0000976">
    <property type="term" value="F:transcription cis-regulatory region binding"/>
    <property type="evidence" value="ECO:0007669"/>
    <property type="project" value="TreeGrafter"/>
</dbReference>
<accession>A0A9D1R8H9</accession>
<dbReference type="InterPro" id="IPR036388">
    <property type="entry name" value="WH-like_DNA-bd_sf"/>
</dbReference>
<reference evidence="6" key="1">
    <citation type="journal article" date="2021" name="PeerJ">
        <title>Extensive microbial diversity within the chicken gut microbiome revealed by metagenomics and culture.</title>
        <authorList>
            <person name="Gilroy R."/>
            <person name="Ravi A."/>
            <person name="Getino M."/>
            <person name="Pursley I."/>
            <person name="Horton D.L."/>
            <person name="Alikhan N.F."/>
            <person name="Baker D."/>
            <person name="Gharbi K."/>
            <person name="Hall N."/>
            <person name="Watson M."/>
            <person name="Adriaenssens E.M."/>
            <person name="Foster-Nyarko E."/>
            <person name="Jarju S."/>
            <person name="Secka A."/>
            <person name="Antonio M."/>
            <person name="Oren A."/>
            <person name="Chaudhuri R.R."/>
            <person name="La Ragione R."/>
            <person name="Hildebrand F."/>
            <person name="Pallen M.J."/>
        </authorList>
    </citation>
    <scope>NUCLEOTIDE SEQUENCE</scope>
    <source>
        <strain evidence="6">CHK195-6426</strain>
    </source>
</reference>
<sequence length="303" mass="34760">MTGNLEYYKVFYYVARLGSVTRAAAELSISQPAVSQSIKQLERQLEVQLFHRAAKGVRLTKEGQILFEYVEKGYEQIEQGVGKVRQMRNFDMGEIRIGASDMTLRYYLLPFLERFHEKYPGIKIAVTNAPTPETLRFLEEGRIDMGVVSTPFLEAAGLKAVPVREIEDIFVGGRRFISYKNKMLDLQELEKLPLIFLEKNTSTRSYMDEFLLHNGIVVQPEFELATSDMIVQFVLRNLGVGCVVRDFAREYIQSGLLFELRFNKIIPKRSFCAVRSTRGPLSAAAEKLFGLMEYKENDSQYCI</sequence>
<gene>
    <name evidence="6" type="ORF">H9742_11115</name>
</gene>
<comment type="similarity">
    <text evidence="1">Belongs to the LysR transcriptional regulatory family.</text>
</comment>
<dbReference type="PANTHER" id="PTHR30126:SF64">
    <property type="entry name" value="HTH-TYPE TRANSCRIPTIONAL REGULATOR CITR"/>
    <property type="match status" value="1"/>
</dbReference>
<dbReference type="EMBL" id="DXGH01000061">
    <property type="protein sequence ID" value="HIW82042.1"/>
    <property type="molecule type" value="Genomic_DNA"/>
</dbReference>
<evidence type="ECO:0000313" key="6">
    <source>
        <dbReference type="EMBL" id="HIW82042.1"/>
    </source>
</evidence>
<dbReference type="InterPro" id="IPR005119">
    <property type="entry name" value="LysR_subst-bd"/>
</dbReference>
<dbReference type="Gene3D" id="1.10.10.10">
    <property type="entry name" value="Winged helix-like DNA-binding domain superfamily/Winged helix DNA-binding domain"/>
    <property type="match status" value="1"/>
</dbReference>
<dbReference type="CDD" id="cd05466">
    <property type="entry name" value="PBP2_LTTR_substrate"/>
    <property type="match status" value="1"/>
</dbReference>
<name>A0A9D1R8H9_9FIRM</name>
<dbReference type="PRINTS" id="PR00039">
    <property type="entry name" value="HTHLYSR"/>
</dbReference>
<dbReference type="GO" id="GO:0003700">
    <property type="term" value="F:DNA-binding transcription factor activity"/>
    <property type="evidence" value="ECO:0007669"/>
    <property type="project" value="InterPro"/>
</dbReference>
<keyword evidence="3" id="KW-0238">DNA-binding</keyword>
<evidence type="ECO:0000256" key="4">
    <source>
        <dbReference type="ARBA" id="ARBA00023163"/>
    </source>
</evidence>
<dbReference type="PROSITE" id="PS50931">
    <property type="entry name" value="HTH_LYSR"/>
    <property type="match status" value="1"/>
</dbReference>